<evidence type="ECO:0000313" key="1">
    <source>
        <dbReference type="EMBL" id="KNZ47097.1"/>
    </source>
</evidence>
<feature type="non-terminal residue" evidence="1">
    <location>
        <position position="1"/>
    </location>
</feature>
<gene>
    <name evidence="1" type="ORF">VP01_6689g1</name>
</gene>
<dbReference type="Proteomes" id="UP000037035">
    <property type="component" value="Unassembled WGS sequence"/>
</dbReference>
<reference evidence="1 2" key="1">
    <citation type="submission" date="2015-08" db="EMBL/GenBank/DDBJ databases">
        <title>Next Generation Sequencing and Analysis of the Genome of Puccinia sorghi L Schw, the Causal Agent of Maize Common Rust.</title>
        <authorList>
            <person name="Rochi L."/>
            <person name="Burguener G."/>
            <person name="Darino M."/>
            <person name="Turjanski A."/>
            <person name="Kreff E."/>
            <person name="Dieguez M.J."/>
            <person name="Sacco F."/>
        </authorList>
    </citation>
    <scope>NUCLEOTIDE SEQUENCE [LARGE SCALE GENOMIC DNA]</scope>
    <source>
        <strain evidence="1 2">RO10H11247</strain>
    </source>
</reference>
<protein>
    <submittedName>
        <fullName evidence="1">Uncharacterized protein</fullName>
    </submittedName>
</protein>
<comment type="caution">
    <text evidence="1">The sequence shown here is derived from an EMBL/GenBank/DDBJ whole genome shotgun (WGS) entry which is preliminary data.</text>
</comment>
<name>A0A0L6UFN9_9BASI</name>
<accession>A0A0L6UFN9</accession>
<feature type="non-terminal residue" evidence="1">
    <location>
        <position position="118"/>
    </location>
</feature>
<organism evidence="1 2">
    <name type="scientific">Puccinia sorghi</name>
    <dbReference type="NCBI Taxonomy" id="27349"/>
    <lineage>
        <taxon>Eukaryota</taxon>
        <taxon>Fungi</taxon>
        <taxon>Dikarya</taxon>
        <taxon>Basidiomycota</taxon>
        <taxon>Pucciniomycotina</taxon>
        <taxon>Pucciniomycetes</taxon>
        <taxon>Pucciniales</taxon>
        <taxon>Pucciniaceae</taxon>
        <taxon>Puccinia</taxon>
    </lineage>
</organism>
<dbReference type="OrthoDB" id="10595034at2759"/>
<evidence type="ECO:0000313" key="2">
    <source>
        <dbReference type="Proteomes" id="UP000037035"/>
    </source>
</evidence>
<keyword evidence="2" id="KW-1185">Reference proteome</keyword>
<dbReference type="AlphaFoldDB" id="A0A0L6UFN9"/>
<dbReference type="VEuPathDB" id="FungiDB:VP01_6689g1"/>
<dbReference type="EMBL" id="LAVV01012038">
    <property type="protein sequence ID" value="KNZ47097.1"/>
    <property type="molecule type" value="Genomic_DNA"/>
</dbReference>
<sequence>LLYGLMKRNTRPKRICLNDPWLTPPASVFLAFLAGIIGNPNNQLADGAIKIDQNSLGVIQRMMEAEATHLSQLEKCVMLLESLEARLPMTRYKILCKSCGSCNRPCPPTLYPPAVVFH</sequence>
<proteinExistence type="predicted"/>